<dbReference type="FunFam" id="2.40.100.10:FF:000025">
    <property type="entry name" value="Peptidyl-prolyl cis-trans isomerase CYP19-2"/>
    <property type="match status" value="1"/>
</dbReference>
<proteinExistence type="predicted"/>
<dbReference type="GO" id="GO:0016018">
    <property type="term" value="F:cyclosporin A binding"/>
    <property type="evidence" value="ECO:0007669"/>
    <property type="project" value="TreeGrafter"/>
</dbReference>
<reference evidence="6" key="1">
    <citation type="submission" date="2022-08" db="UniProtKB">
        <authorList>
            <consortium name="EnsemblMetazoa"/>
        </authorList>
    </citation>
    <scope>IDENTIFICATION</scope>
    <source>
        <strain evidence="6">Israel</strain>
    </source>
</reference>
<dbReference type="GO" id="GO:0006457">
    <property type="term" value="P:protein folding"/>
    <property type="evidence" value="ECO:0007669"/>
    <property type="project" value="TreeGrafter"/>
</dbReference>
<feature type="domain" description="PPIase cyclophilin-type" evidence="5">
    <location>
        <begin position="14"/>
        <end position="169"/>
    </location>
</feature>
<dbReference type="VEuPathDB" id="VectorBase:PPAPM1_003272"/>
<evidence type="ECO:0000313" key="7">
    <source>
        <dbReference type="Proteomes" id="UP000092462"/>
    </source>
</evidence>
<dbReference type="SUPFAM" id="SSF50891">
    <property type="entry name" value="Cyclophilin-like"/>
    <property type="match status" value="1"/>
</dbReference>
<dbReference type="EC" id="5.2.1.8" evidence="2"/>
<evidence type="ECO:0000313" key="6">
    <source>
        <dbReference type="EnsemblMetazoa" id="PPAI005731-PA"/>
    </source>
</evidence>
<dbReference type="Gene3D" id="2.40.100.10">
    <property type="entry name" value="Cyclophilin-like"/>
    <property type="match status" value="1"/>
</dbReference>
<organism evidence="6 7">
    <name type="scientific">Phlebotomus papatasi</name>
    <name type="common">Sandfly</name>
    <dbReference type="NCBI Taxonomy" id="29031"/>
    <lineage>
        <taxon>Eukaryota</taxon>
        <taxon>Metazoa</taxon>
        <taxon>Ecdysozoa</taxon>
        <taxon>Arthropoda</taxon>
        <taxon>Hexapoda</taxon>
        <taxon>Insecta</taxon>
        <taxon>Pterygota</taxon>
        <taxon>Neoptera</taxon>
        <taxon>Endopterygota</taxon>
        <taxon>Diptera</taxon>
        <taxon>Nematocera</taxon>
        <taxon>Psychodoidea</taxon>
        <taxon>Psychodidae</taxon>
        <taxon>Phlebotomus</taxon>
        <taxon>Phlebotomus</taxon>
    </lineage>
</organism>
<dbReference type="InterPro" id="IPR019734">
    <property type="entry name" value="TPR_rpt"/>
</dbReference>
<evidence type="ECO:0000256" key="4">
    <source>
        <dbReference type="ARBA" id="ARBA00023235"/>
    </source>
</evidence>
<accession>A0A1B0DCW0</accession>
<dbReference type="OrthoDB" id="407558at2759"/>
<comment type="catalytic activity">
    <reaction evidence="1">
        <text>[protein]-peptidylproline (omega=180) = [protein]-peptidylproline (omega=0)</text>
        <dbReference type="Rhea" id="RHEA:16237"/>
        <dbReference type="Rhea" id="RHEA-COMP:10747"/>
        <dbReference type="Rhea" id="RHEA-COMP:10748"/>
        <dbReference type="ChEBI" id="CHEBI:83833"/>
        <dbReference type="ChEBI" id="CHEBI:83834"/>
        <dbReference type="EC" id="5.2.1.8"/>
    </reaction>
</comment>
<sequence>MGLKKPLPGNPVVFLDIRINDDRVGRMVIELRRDVVPKTAENFRLLCTGEMSNAAGRALTYKGTKFHKVQRIFMAQGGDVGESVYGATFEDENFVLPHDEGAVSMANYGTPNTNSSQFFITAINCSHLDGTNVVVGYVLRGLGILGEMEKYTTDEGTPTANIFIENCGEIPEGGDWGFCDTDETADNLPPYPLDWDDSVLEFNVEQMVNILTTIRNAGNYHFKSGNNVEAIRRYNKAIRYYQFFSNSTLSAPDRCRLEKANAINCVNIAAVHLKSRNFLEAIQVCNEALKLNPTNSKALFRRGQAEIELKNYENAINDLKRAYNLVPECKMILEEFNRAKHFLLEYRDKEKKSFQKMFQT</sequence>
<evidence type="ECO:0000256" key="1">
    <source>
        <dbReference type="ARBA" id="ARBA00000971"/>
    </source>
</evidence>
<dbReference type="SUPFAM" id="SSF48452">
    <property type="entry name" value="TPR-like"/>
    <property type="match status" value="1"/>
</dbReference>
<evidence type="ECO:0000256" key="2">
    <source>
        <dbReference type="ARBA" id="ARBA00013194"/>
    </source>
</evidence>
<name>A0A1B0DCW0_PHLPP</name>
<dbReference type="Proteomes" id="UP000092462">
    <property type="component" value="Unassembled WGS sequence"/>
</dbReference>
<dbReference type="RefSeq" id="XP_055714238.1">
    <property type="nucleotide sequence ID" value="XM_055858263.1"/>
</dbReference>
<evidence type="ECO:0000259" key="5">
    <source>
        <dbReference type="PROSITE" id="PS50072"/>
    </source>
</evidence>
<dbReference type="CTD" id="39121"/>
<dbReference type="PANTHER" id="PTHR11071:SF497">
    <property type="entry name" value="CYCLOPHILIN 40, ISOFORM A"/>
    <property type="match status" value="1"/>
</dbReference>
<dbReference type="PANTHER" id="PTHR11071">
    <property type="entry name" value="PEPTIDYL-PROLYL CIS-TRANS ISOMERASE"/>
    <property type="match status" value="1"/>
</dbReference>
<dbReference type="EnsemblMetazoa" id="PPAI005731-RA">
    <property type="protein sequence ID" value="PPAI005731-PA"/>
    <property type="gene ID" value="PPAI005731"/>
</dbReference>
<protein>
    <recommendedName>
        <fullName evidence="2">peptidylprolyl isomerase</fullName>
        <ecNumber evidence="2">5.2.1.8</ecNumber>
    </recommendedName>
</protein>
<dbReference type="EMBL" id="AJVK01031414">
    <property type="status" value="NOT_ANNOTATED_CDS"/>
    <property type="molecule type" value="Genomic_DNA"/>
</dbReference>
<keyword evidence="3" id="KW-0697">Rotamase</keyword>
<dbReference type="AlphaFoldDB" id="A0A1B0DCW0"/>
<evidence type="ECO:0000256" key="3">
    <source>
        <dbReference type="ARBA" id="ARBA00023110"/>
    </source>
</evidence>
<keyword evidence="4" id="KW-0413">Isomerase</keyword>
<dbReference type="GO" id="GO:0003755">
    <property type="term" value="F:peptidyl-prolyl cis-trans isomerase activity"/>
    <property type="evidence" value="ECO:0007669"/>
    <property type="project" value="UniProtKB-KW"/>
</dbReference>
<dbReference type="GO" id="GO:0005739">
    <property type="term" value="C:mitochondrion"/>
    <property type="evidence" value="ECO:0007669"/>
    <property type="project" value="TreeGrafter"/>
</dbReference>
<dbReference type="PROSITE" id="PS50072">
    <property type="entry name" value="CSA_PPIASE_2"/>
    <property type="match status" value="1"/>
</dbReference>
<dbReference type="KEGG" id="ppap:129808480"/>
<dbReference type="Pfam" id="PF13432">
    <property type="entry name" value="TPR_16"/>
    <property type="match status" value="1"/>
</dbReference>
<dbReference type="PROSITE" id="PS50005">
    <property type="entry name" value="TPR"/>
    <property type="match status" value="2"/>
</dbReference>
<dbReference type="InterPro" id="IPR002130">
    <property type="entry name" value="Cyclophilin-type_PPIase_dom"/>
</dbReference>
<dbReference type="Gene3D" id="1.25.40.10">
    <property type="entry name" value="Tetratricopeptide repeat domain"/>
    <property type="match status" value="1"/>
</dbReference>
<dbReference type="PRINTS" id="PR00153">
    <property type="entry name" value="CSAPPISMRASE"/>
</dbReference>
<dbReference type="SMART" id="SM00028">
    <property type="entry name" value="TPR"/>
    <property type="match status" value="3"/>
</dbReference>
<dbReference type="InterPro" id="IPR011990">
    <property type="entry name" value="TPR-like_helical_dom_sf"/>
</dbReference>
<dbReference type="Pfam" id="PF00160">
    <property type="entry name" value="Pro_isomerase"/>
    <property type="match status" value="1"/>
</dbReference>
<dbReference type="InterPro" id="IPR029000">
    <property type="entry name" value="Cyclophilin-like_dom_sf"/>
</dbReference>
<dbReference type="VEuPathDB" id="VectorBase:PPAI005731"/>
<dbReference type="GeneID" id="129808480"/>
<keyword evidence="7" id="KW-1185">Reference proteome</keyword>